<comment type="caution">
    <text evidence="1">The sequence shown here is derived from an EMBL/GenBank/DDBJ whole genome shotgun (WGS) entry which is preliminary data.</text>
</comment>
<name>A0A2P5EEY2_TREOI</name>
<accession>A0A2P5EEY2</accession>
<dbReference type="InParanoid" id="A0A2P5EEY2"/>
<evidence type="ECO:0000313" key="2">
    <source>
        <dbReference type="Proteomes" id="UP000237000"/>
    </source>
</evidence>
<reference evidence="2" key="1">
    <citation type="submission" date="2016-06" db="EMBL/GenBank/DDBJ databases">
        <title>Parallel loss of symbiosis genes in relatives of nitrogen-fixing non-legume Parasponia.</title>
        <authorList>
            <person name="Van Velzen R."/>
            <person name="Holmer R."/>
            <person name="Bu F."/>
            <person name="Rutten L."/>
            <person name="Van Zeijl A."/>
            <person name="Liu W."/>
            <person name="Santuari L."/>
            <person name="Cao Q."/>
            <person name="Sharma T."/>
            <person name="Shen D."/>
            <person name="Roswanjaya Y."/>
            <person name="Wardhani T."/>
            <person name="Kalhor M.S."/>
            <person name="Jansen J."/>
            <person name="Van den Hoogen J."/>
            <person name="Gungor B."/>
            <person name="Hartog M."/>
            <person name="Hontelez J."/>
            <person name="Verver J."/>
            <person name="Yang W.-C."/>
            <person name="Schijlen E."/>
            <person name="Repin R."/>
            <person name="Schilthuizen M."/>
            <person name="Schranz E."/>
            <person name="Heidstra R."/>
            <person name="Miyata K."/>
            <person name="Fedorova E."/>
            <person name="Kohlen W."/>
            <person name="Bisseling T."/>
            <person name="Smit S."/>
            <person name="Geurts R."/>
        </authorList>
    </citation>
    <scope>NUCLEOTIDE SEQUENCE [LARGE SCALE GENOMIC DNA]</scope>
    <source>
        <strain evidence="2">cv. RG33-2</strain>
    </source>
</reference>
<gene>
    <name evidence="1" type="ORF">TorRG33x02_200880</name>
</gene>
<organism evidence="1 2">
    <name type="scientific">Trema orientale</name>
    <name type="common">Charcoal tree</name>
    <name type="synonym">Celtis orientalis</name>
    <dbReference type="NCBI Taxonomy" id="63057"/>
    <lineage>
        <taxon>Eukaryota</taxon>
        <taxon>Viridiplantae</taxon>
        <taxon>Streptophyta</taxon>
        <taxon>Embryophyta</taxon>
        <taxon>Tracheophyta</taxon>
        <taxon>Spermatophyta</taxon>
        <taxon>Magnoliopsida</taxon>
        <taxon>eudicotyledons</taxon>
        <taxon>Gunneridae</taxon>
        <taxon>Pentapetalae</taxon>
        <taxon>rosids</taxon>
        <taxon>fabids</taxon>
        <taxon>Rosales</taxon>
        <taxon>Cannabaceae</taxon>
        <taxon>Trema</taxon>
    </lineage>
</organism>
<dbReference type="EMBL" id="JXTC01000168">
    <property type="protein sequence ID" value="PON84078.1"/>
    <property type="molecule type" value="Genomic_DNA"/>
</dbReference>
<feature type="non-terminal residue" evidence="1">
    <location>
        <position position="1"/>
    </location>
</feature>
<evidence type="ECO:0000313" key="1">
    <source>
        <dbReference type="EMBL" id="PON84078.1"/>
    </source>
</evidence>
<keyword evidence="2" id="KW-1185">Reference proteome</keyword>
<sequence>HHHRSRSRPRRRCLRLTRVKNFRSWSNLSCRLSRLFRSFFNQWPENFDSSRKCSTEVEDVRLGSKLPVEPSSRRRLRHF</sequence>
<protein>
    <submittedName>
        <fullName evidence="1">Uncharacterized protein</fullName>
    </submittedName>
</protein>
<proteinExistence type="predicted"/>
<dbReference type="Proteomes" id="UP000237000">
    <property type="component" value="Unassembled WGS sequence"/>
</dbReference>
<dbReference type="AlphaFoldDB" id="A0A2P5EEY2"/>